<dbReference type="InterPro" id="IPR006619">
    <property type="entry name" value="PGRP_domain_met/bac"/>
</dbReference>
<evidence type="ECO:0000259" key="3">
    <source>
        <dbReference type="SMART" id="SM00701"/>
    </source>
</evidence>
<dbReference type="PANTHER" id="PTHR11022:SF41">
    <property type="entry name" value="PEPTIDOGLYCAN-RECOGNITION PROTEIN LC-RELATED"/>
    <property type="match status" value="1"/>
</dbReference>
<evidence type="ECO:0000256" key="2">
    <source>
        <dbReference type="ARBA" id="ARBA00022588"/>
    </source>
</evidence>
<sequence>MLRFLIGGDGNLYEGRGWGRQVQGTQPPEWNYLGYTFCLIGTFEDELPTAEQLERLNNLINCAWGDGHVPENYTLRGHRDVYAGTACPGQAFYDQIQTWPHYNASLATSN</sequence>
<dbReference type="GO" id="GO:0008745">
    <property type="term" value="F:N-acetylmuramoyl-L-alanine amidase activity"/>
    <property type="evidence" value="ECO:0007669"/>
    <property type="project" value="InterPro"/>
</dbReference>
<dbReference type="SMART" id="SM00701">
    <property type="entry name" value="PGRP"/>
    <property type="match status" value="1"/>
</dbReference>
<organism evidence="4 5">
    <name type="scientific">Folsomia candida</name>
    <name type="common">Springtail</name>
    <dbReference type="NCBI Taxonomy" id="158441"/>
    <lineage>
        <taxon>Eukaryota</taxon>
        <taxon>Metazoa</taxon>
        <taxon>Ecdysozoa</taxon>
        <taxon>Arthropoda</taxon>
        <taxon>Hexapoda</taxon>
        <taxon>Collembola</taxon>
        <taxon>Entomobryomorpha</taxon>
        <taxon>Isotomoidea</taxon>
        <taxon>Isotomidae</taxon>
        <taxon>Proisotominae</taxon>
        <taxon>Folsomia</taxon>
    </lineage>
</organism>
<comment type="caution">
    <text evidence="4">The sequence shown here is derived from an EMBL/GenBank/DDBJ whole genome shotgun (WGS) entry which is preliminary data.</text>
</comment>
<dbReference type="Pfam" id="PF01510">
    <property type="entry name" value="Amidase_2"/>
    <property type="match status" value="1"/>
</dbReference>
<dbReference type="Proteomes" id="UP000198287">
    <property type="component" value="Unassembled WGS sequence"/>
</dbReference>
<reference evidence="4 5" key="1">
    <citation type="submission" date="2015-12" db="EMBL/GenBank/DDBJ databases">
        <title>The genome of Folsomia candida.</title>
        <authorList>
            <person name="Faddeeva A."/>
            <person name="Derks M.F."/>
            <person name="Anvar Y."/>
            <person name="Smit S."/>
            <person name="Van Straalen N."/>
            <person name="Roelofs D."/>
        </authorList>
    </citation>
    <scope>NUCLEOTIDE SEQUENCE [LARGE SCALE GENOMIC DNA]</scope>
    <source>
        <strain evidence="4 5">VU population</strain>
        <tissue evidence="4">Whole body</tissue>
    </source>
</reference>
<dbReference type="OrthoDB" id="10001926at2759"/>
<keyword evidence="5" id="KW-1185">Reference proteome</keyword>
<dbReference type="OMA" id="GCLQANF"/>
<dbReference type="STRING" id="158441.A0A226D125"/>
<evidence type="ECO:0000313" key="5">
    <source>
        <dbReference type="Proteomes" id="UP000198287"/>
    </source>
</evidence>
<evidence type="ECO:0000256" key="1">
    <source>
        <dbReference type="ARBA" id="ARBA00007553"/>
    </source>
</evidence>
<dbReference type="InterPro" id="IPR002502">
    <property type="entry name" value="Amidase_domain"/>
</dbReference>
<dbReference type="EMBL" id="LNIX01000039">
    <property type="protein sequence ID" value="OXA39305.1"/>
    <property type="molecule type" value="Genomic_DNA"/>
</dbReference>
<dbReference type="Gene3D" id="3.40.80.10">
    <property type="entry name" value="Peptidoglycan recognition protein-like"/>
    <property type="match status" value="1"/>
</dbReference>
<proteinExistence type="inferred from homology"/>
<protein>
    <submittedName>
        <fullName evidence="4">Peptidoglycan-recognition protein SB1</fullName>
    </submittedName>
</protein>
<accession>A0A226D125</accession>
<dbReference type="GO" id="GO:0008270">
    <property type="term" value="F:zinc ion binding"/>
    <property type="evidence" value="ECO:0007669"/>
    <property type="project" value="InterPro"/>
</dbReference>
<dbReference type="GO" id="GO:0045087">
    <property type="term" value="P:innate immune response"/>
    <property type="evidence" value="ECO:0007669"/>
    <property type="project" value="UniProtKB-KW"/>
</dbReference>
<dbReference type="InterPro" id="IPR015510">
    <property type="entry name" value="PGRP"/>
</dbReference>
<dbReference type="PANTHER" id="PTHR11022">
    <property type="entry name" value="PEPTIDOGLYCAN RECOGNITION PROTEIN"/>
    <property type="match status" value="1"/>
</dbReference>
<dbReference type="GO" id="GO:0009253">
    <property type="term" value="P:peptidoglycan catabolic process"/>
    <property type="evidence" value="ECO:0007669"/>
    <property type="project" value="InterPro"/>
</dbReference>
<dbReference type="SUPFAM" id="SSF55846">
    <property type="entry name" value="N-acetylmuramoyl-L-alanine amidase-like"/>
    <property type="match status" value="1"/>
</dbReference>
<dbReference type="CDD" id="cd06583">
    <property type="entry name" value="PGRP"/>
    <property type="match status" value="1"/>
</dbReference>
<dbReference type="InterPro" id="IPR036505">
    <property type="entry name" value="Amidase/PGRP_sf"/>
</dbReference>
<gene>
    <name evidence="4" type="ORF">Fcan01_25946</name>
</gene>
<feature type="domain" description="Peptidoglycan recognition protein family" evidence="3">
    <location>
        <begin position="1"/>
        <end position="82"/>
    </location>
</feature>
<keyword evidence="2" id="KW-0391">Immunity</keyword>
<evidence type="ECO:0000313" key="4">
    <source>
        <dbReference type="EMBL" id="OXA39305.1"/>
    </source>
</evidence>
<name>A0A226D125_FOLCA</name>
<dbReference type="AlphaFoldDB" id="A0A226D125"/>
<keyword evidence="2" id="KW-0399">Innate immunity</keyword>
<comment type="similarity">
    <text evidence="1">Belongs to the N-acetylmuramoyl-L-alanine amidase 2 family.</text>
</comment>